<keyword evidence="3 5" id="KW-0949">S-adenosyl-L-methionine</keyword>
<evidence type="ECO:0000256" key="5">
    <source>
        <dbReference type="PROSITE-ProRule" id="PRU01023"/>
    </source>
</evidence>
<keyword evidence="4 5" id="KW-0694">RNA-binding</keyword>
<evidence type="ECO:0000313" key="7">
    <source>
        <dbReference type="EMBL" id="MEW9853653.1"/>
    </source>
</evidence>
<feature type="domain" description="SAM-dependent MTase RsmB/NOP-type" evidence="6">
    <location>
        <begin position="102"/>
        <end position="391"/>
    </location>
</feature>
<comment type="caution">
    <text evidence="7">The sequence shown here is derived from an EMBL/GenBank/DDBJ whole genome shotgun (WGS) entry which is preliminary data.</text>
</comment>
<keyword evidence="1 5" id="KW-0489">Methyltransferase</keyword>
<dbReference type="PANTHER" id="PTHR22807:SF53">
    <property type="entry name" value="RIBOSOMAL RNA SMALL SUBUNIT METHYLTRANSFERASE B-RELATED"/>
    <property type="match status" value="1"/>
</dbReference>
<evidence type="ECO:0000259" key="6">
    <source>
        <dbReference type="PROSITE" id="PS51686"/>
    </source>
</evidence>
<dbReference type="InterPro" id="IPR049560">
    <property type="entry name" value="MeTrfase_RsmB-F_NOP2_cat"/>
</dbReference>
<dbReference type="Proteomes" id="UP001556118">
    <property type="component" value="Unassembled WGS sequence"/>
</dbReference>
<dbReference type="InterPro" id="IPR023267">
    <property type="entry name" value="RCMT"/>
</dbReference>
<dbReference type="EC" id="2.1.1.-" evidence="7"/>
<dbReference type="Pfam" id="PF01189">
    <property type="entry name" value="Methyltr_RsmB-F"/>
    <property type="match status" value="1"/>
</dbReference>
<feature type="binding site" evidence="5">
    <location>
        <position position="279"/>
    </location>
    <ligand>
        <name>S-adenosyl-L-methionine</name>
        <dbReference type="ChEBI" id="CHEBI:59789"/>
    </ligand>
</feature>
<dbReference type="GO" id="GO:0008168">
    <property type="term" value="F:methyltransferase activity"/>
    <property type="evidence" value="ECO:0007669"/>
    <property type="project" value="UniProtKB-KW"/>
</dbReference>
<evidence type="ECO:0000256" key="1">
    <source>
        <dbReference type="ARBA" id="ARBA00022603"/>
    </source>
</evidence>
<dbReference type="InterPro" id="IPR001678">
    <property type="entry name" value="MeTrfase_RsmB-F_NOP2_dom"/>
</dbReference>
<comment type="caution">
    <text evidence="5">Lacks conserved residue(s) required for the propagation of feature annotation.</text>
</comment>
<dbReference type="GO" id="GO:0032259">
    <property type="term" value="P:methylation"/>
    <property type="evidence" value="ECO:0007669"/>
    <property type="project" value="UniProtKB-KW"/>
</dbReference>
<evidence type="ECO:0000256" key="2">
    <source>
        <dbReference type="ARBA" id="ARBA00022679"/>
    </source>
</evidence>
<keyword evidence="8" id="KW-1185">Reference proteome</keyword>
<protein>
    <submittedName>
        <fullName evidence="7">RsmB/NOP family class I SAM-dependent RNA methyltransferase</fullName>
        <ecNumber evidence="7">2.1.1.-</ecNumber>
    </submittedName>
</protein>
<dbReference type="EMBL" id="JBFNXR010000012">
    <property type="protein sequence ID" value="MEW9853653.1"/>
    <property type="molecule type" value="Genomic_DNA"/>
</dbReference>
<organism evidence="7 8">
    <name type="scientific">Novosphingobium rhizovicinum</name>
    <dbReference type="NCBI Taxonomy" id="3228928"/>
    <lineage>
        <taxon>Bacteria</taxon>
        <taxon>Pseudomonadati</taxon>
        <taxon>Pseudomonadota</taxon>
        <taxon>Alphaproteobacteria</taxon>
        <taxon>Sphingomonadales</taxon>
        <taxon>Sphingomonadaceae</taxon>
        <taxon>Novosphingobium</taxon>
    </lineage>
</organism>
<evidence type="ECO:0000256" key="4">
    <source>
        <dbReference type="ARBA" id="ARBA00022884"/>
    </source>
</evidence>
<dbReference type="SUPFAM" id="SSF53335">
    <property type="entry name" value="S-adenosyl-L-methionine-dependent methyltransferases"/>
    <property type="match status" value="1"/>
</dbReference>
<dbReference type="Gene3D" id="3.40.50.150">
    <property type="entry name" value="Vaccinia Virus protein VP39"/>
    <property type="match status" value="1"/>
</dbReference>
<feature type="active site" description="Nucleophile" evidence="5">
    <location>
        <position position="332"/>
    </location>
</feature>
<sequence length="391" mass="41231">MTPAARVEAAIEVLYLVIAAARTNGAPADRIVSEWFRSRRFAGSGDRRAVRDLVFRAIRACGEIPASGRAAMLLLASEDAALTALFDGSRHGPQPILSGEPVAAAGLAPEWLVTALARSGIEGAEAAALLERAPLDVRVNGLRAGRADLPSGGERTLAANGWRYPHGTRIEDTPAWREGVIEVQDTGSQLACDALAAKPGESVVDLCAGGGGKTLALAAAMEGAGRILACDADRGRLSRLQPRAERAGADGIETRLLNPGAELEQLADWHGQADAVLVDAPCSGTGTWRRNPEARWRLTPAQLDRYVSLQARLLDVGAALVRPGGRLVYVTCSLLDAEGAEQAAGFLDRNAGRWRSEQPVLPAGTQRGPGLRLSPYRDGTDGFFIARFGAL</sequence>
<evidence type="ECO:0000256" key="3">
    <source>
        <dbReference type="ARBA" id="ARBA00022691"/>
    </source>
</evidence>
<dbReference type="PRINTS" id="PR02008">
    <property type="entry name" value="RCMTFAMILY"/>
</dbReference>
<dbReference type="RefSeq" id="WP_367767779.1">
    <property type="nucleotide sequence ID" value="NZ_JBFNXR010000012.1"/>
</dbReference>
<proteinExistence type="inferred from homology"/>
<name>A0ABV3R6D8_9SPHN</name>
<comment type="similarity">
    <text evidence="5">Belongs to the class I-like SAM-binding methyltransferase superfamily. RsmB/NOP family.</text>
</comment>
<dbReference type="InterPro" id="IPR029063">
    <property type="entry name" value="SAM-dependent_MTases_sf"/>
</dbReference>
<accession>A0ABV3R6D8</accession>
<dbReference type="CDD" id="cd02440">
    <property type="entry name" value="AdoMet_MTases"/>
    <property type="match status" value="1"/>
</dbReference>
<keyword evidence="2 5" id="KW-0808">Transferase</keyword>
<reference evidence="7 8" key="1">
    <citation type="submission" date="2024-06" db="EMBL/GenBank/DDBJ databases">
        <title>Novosphingobium rhizovicinus M1R2S20.</title>
        <authorList>
            <person name="Sun J.-Q."/>
        </authorList>
    </citation>
    <scope>NUCLEOTIDE SEQUENCE [LARGE SCALE GENOMIC DNA]</scope>
    <source>
        <strain evidence="7 8">M1R2S20</strain>
    </source>
</reference>
<evidence type="ECO:0000313" key="8">
    <source>
        <dbReference type="Proteomes" id="UP001556118"/>
    </source>
</evidence>
<dbReference type="PANTHER" id="PTHR22807">
    <property type="entry name" value="NOP2 YEAST -RELATED NOL1/NOP2/FMU SUN DOMAIN-CONTAINING"/>
    <property type="match status" value="1"/>
</dbReference>
<dbReference type="PROSITE" id="PS51686">
    <property type="entry name" value="SAM_MT_RSMB_NOP"/>
    <property type="match status" value="1"/>
</dbReference>
<gene>
    <name evidence="7" type="ORF">ABUH87_00395</name>
</gene>
<feature type="binding site" evidence="5">
    <location>
        <position position="231"/>
    </location>
    <ligand>
        <name>S-adenosyl-L-methionine</name>
        <dbReference type="ChEBI" id="CHEBI:59789"/>
    </ligand>
</feature>